<evidence type="ECO:0000259" key="1">
    <source>
        <dbReference type="Pfam" id="PF13456"/>
    </source>
</evidence>
<keyword evidence="3" id="KW-1185">Reference proteome</keyword>
<feature type="domain" description="RNase H type-1" evidence="1">
    <location>
        <begin position="63"/>
        <end position="142"/>
    </location>
</feature>
<dbReference type="OrthoDB" id="991697at2759"/>
<dbReference type="Pfam" id="PF13456">
    <property type="entry name" value="RVT_3"/>
    <property type="match status" value="1"/>
</dbReference>
<dbReference type="PANTHER" id="PTHR47723:SF24">
    <property type="entry name" value="RNASE H TYPE-1 DOMAIN-CONTAINING PROTEIN"/>
    <property type="match status" value="1"/>
</dbReference>
<dbReference type="Gene3D" id="3.30.420.10">
    <property type="entry name" value="Ribonuclease H-like superfamily/Ribonuclease H"/>
    <property type="match status" value="1"/>
</dbReference>
<dbReference type="InterPro" id="IPR036397">
    <property type="entry name" value="RNaseH_sf"/>
</dbReference>
<dbReference type="SUPFAM" id="SSF53098">
    <property type="entry name" value="Ribonuclease H-like"/>
    <property type="match status" value="1"/>
</dbReference>
<dbReference type="AlphaFoldDB" id="A0A7J9KVQ4"/>
<protein>
    <recommendedName>
        <fullName evidence="1">RNase H type-1 domain-containing protein</fullName>
    </recommendedName>
</protein>
<sequence>FLWKSRNDFIFNNASRSSHHELIASALAWAKSFGFSGNMKQLACFSKTEQGWQCPKPRWIKININGSVSMSNTKAAIGGVVRYSSGVWLVDCEMVTRLSDIFQIEARAIVEGLKLIWSKGFKQVEVDCDNAMLIYTIRNGFASISNIAEV</sequence>
<dbReference type="GO" id="GO:0003676">
    <property type="term" value="F:nucleic acid binding"/>
    <property type="evidence" value="ECO:0007669"/>
    <property type="project" value="InterPro"/>
</dbReference>
<dbReference type="InterPro" id="IPR044730">
    <property type="entry name" value="RNase_H-like_dom_plant"/>
</dbReference>
<organism evidence="2 3">
    <name type="scientific">Gossypium schwendimanii</name>
    <name type="common">Cotton</name>
    <dbReference type="NCBI Taxonomy" id="34291"/>
    <lineage>
        <taxon>Eukaryota</taxon>
        <taxon>Viridiplantae</taxon>
        <taxon>Streptophyta</taxon>
        <taxon>Embryophyta</taxon>
        <taxon>Tracheophyta</taxon>
        <taxon>Spermatophyta</taxon>
        <taxon>Magnoliopsida</taxon>
        <taxon>eudicotyledons</taxon>
        <taxon>Gunneridae</taxon>
        <taxon>Pentapetalae</taxon>
        <taxon>rosids</taxon>
        <taxon>malvids</taxon>
        <taxon>Malvales</taxon>
        <taxon>Malvaceae</taxon>
        <taxon>Malvoideae</taxon>
        <taxon>Gossypium</taxon>
    </lineage>
</organism>
<comment type="caution">
    <text evidence="2">The sequence shown here is derived from an EMBL/GenBank/DDBJ whole genome shotgun (WGS) entry which is preliminary data.</text>
</comment>
<gene>
    <name evidence="2" type="ORF">Goshw_000595</name>
</gene>
<accession>A0A7J9KVQ4</accession>
<dbReference type="EMBL" id="JABFAF010000003">
    <property type="protein sequence ID" value="MBA0850520.1"/>
    <property type="molecule type" value="Genomic_DNA"/>
</dbReference>
<dbReference type="InterPro" id="IPR012337">
    <property type="entry name" value="RNaseH-like_sf"/>
</dbReference>
<name>A0A7J9KVQ4_GOSSC</name>
<dbReference type="PANTHER" id="PTHR47723">
    <property type="entry name" value="OS05G0353850 PROTEIN"/>
    <property type="match status" value="1"/>
</dbReference>
<dbReference type="InterPro" id="IPR002156">
    <property type="entry name" value="RNaseH_domain"/>
</dbReference>
<evidence type="ECO:0000313" key="3">
    <source>
        <dbReference type="Proteomes" id="UP000593576"/>
    </source>
</evidence>
<feature type="non-terminal residue" evidence="2">
    <location>
        <position position="1"/>
    </location>
</feature>
<dbReference type="CDD" id="cd06222">
    <property type="entry name" value="RNase_H_like"/>
    <property type="match status" value="1"/>
</dbReference>
<reference evidence="2 3" key="1">
    <citation type="journal article" date="2019" name="Genome Biol. Evol.">
        <title>Insights into the evolution of the New World diploid cottons (Gossypium, subgenus Houzingenia) based on genome sequencing.</title>
        <authorList>
            <person name="Grover C.E."/>
            <person name="Arick M.A. 2nd"/>
            <person name="Thrash A."/>
            <person name="Conover J.L."/>
            <person name="Sanders W.S."/>
            <person name="Peterson D.G."/>
            <person name="Frelichowski J.E."/>
            <person name="Scheffler J.A."/>
            <person name="Scheffler B.E."/>
            <person name="Wendel J.F."/>
        </authorList>
    </citation>
    <scope>NUCLEOTIDE SEQUENCE [LARGE SCALE GENOMIC DNA]</scope>
    <source>
        <strain evidence="2">1</strain>
        <tissue evidence="2">Leaf</tissue>
    </source>
</reference>
<dbReference type="GO" id="GO:0004523">
    <property type="term" value="F:RNA-DNA hybrid ribonuclease activity"/>
    <property type="evidence" value="ECO:0007669"/>
    <property type="project" value="InterPro"/>
</dbReference>
<dbReference type="InterPro" id="IPR053151">
    <property type="entry name" value="RNase_H-like"/>
</dbReference>
<proteinExistence type="predicted"/>
<dbReference type="Proteomes" id="UP000593576">
    <property type="component" value="Unassembled WGS sequence"/>
</dbReference>
<evidence type="ECO:0000313" key="2">
    <source>
        <dbReference type="EMBL" id="MBA0850520.1"/>
    </source>
</evidence>